<organism evidence="5 6">
    <name type="scientific">Truncatella angustata</name>
    <dbReference type="NCBI Taxonomy" id="152316"/>
    <lineage>
        <taxon>Eukaryota</taxon>
        <taxon>Fungi</taxon>
        <taxon>Dikarya</taxon>
        <taxon>Ascomycota</taxon>
        <taxon>Pezizomycotina</taxon>
        <taxon>Sordariomycetes</taxon>
        <taxon>Xylariomycetidae</taxon>
        <taxon>Amphisphaeriales</taxon>
        <taxon>Sporocadaceae</taxon>
        <taxon>Truncatella</taxon>
    </lineage>
</organism>
<dbReference type="PROSITE" id="PS51387">
    <property type="entry name" value="FAD_PCMH"/>
    <property type="match status" value="1"/>
</dbReference>
<evidence type="ECO:0000313" key="6">
    <source>
        <dbReference type="Proteomes" id="UP000758603"/>
    </source>
</evidence>
<name>A0A9P8UF84_9PEZI</name>
<dbReference type="InterPro" id="IPR012951">
    <property type="entry name" value="BBE"/>
</dbReference>
<dbReference type="Pfam" id="PF08031">
    <property type="entry name" value="BBE"/>
    <property type="match status" value="1"/>
</dbReference>
<protein>
    <recommendedName>
        <fullName evidence="4">FAD-binding PCMH-type domain-containing protein</fullName>
    </recommendedName>
</protein>
<keyword evidence="3" id="KW-0732">Signal</keyword>
<dbReference type="Pfam" id="PF01565">
    <property type="entry name" value="FAD_binding_4"/>
    <property type="match status" value="1"/>
</dbReference>
<dbReference type="InterPro" id="IPR016166">
    <property type="entry name" value="FAD-bd_PCMH"/>
</dbReference>
<dbReference type="EMBL" id="JAGPXC010000007">
    <property type="protein sequence ID" value="KAH6648836.1"/>
    <property type="molecule type" value="Genomic_DNA"/>
</dbReference>
<dbReference type="RefSeq" id="XP_045955343.1">
    <property type="nucleotide sequence ID" value="XM_046107884.1"/>
</dbReference>
<evidence type="ECO:0000256" key="3">
    <source>
        <dbReference type="SAM" id="SignalP"/>
    </source>
</evidence>
<dbReference type="SUPFAM" id="SSF56176">
    <property type="entry name" value="FAD-binding/transporter-associated domain-like"/>
    <property type="match status" value="1"/>
</dbReference>
<dbReference type="OrthoDB" id="9983560at2759"/>
<evidence type="ECO:0000313" key="5">
    <source>
        <dbReference type="EMBL" id="KAH6648836.1"/>
    </source>
</evidence>
<dbReference type="InterPro" id="IPR050432">
    <property type="entry name" value="FAD-linked_Oxidoreductases_BP"/>
</dbReference>
<dbReference type="GO" id="GO:0071949">
    <property type="term" value="F:FAD binding"/>
    <property type="evidence" value="ECO:0007669"/>
    <property type="project" value="InterPro"/>
</dbReference>
<evidence type="ECO:0000256" key="2">
    <source>
        <dbReference type="ARBA" id="ARBA00023002"/>
    </source>
</evidence>
<dbReference type="PANTHER" id="PTHR13878">
    <property type="entry name" value="GULONOLACTONE OXIDASE"/>
    <property type="match status" value="1"/>
</dbReference>
<gene>
    <name evidence="5" type="ORF">BKA67DRAFT_661787</name>
</gene>
<keyword evidence="6" id="KW-1185">Reference proteome</keyword>
<comment type="similarity">
    <text evidence="1">Belongs to the oxygen-dependent FAD-linked oxidoreductase family.</text>
</comment>
<dbReference type="GeneID" id="70136775"/>
<dbReference type="Gene3D" id="3.30.465.10">
    <property type="match status" value="1"/>
</dbReference>
<dbReference type="AlphaFoldDB" id="A0A9P8UF84"/>
<dbReference type="GO" id="GO:0016491">
    <property type="term" value="F:oxidoreductase activity"/>
    <property type="evidence" value="ECO:0007669"/>
    <property type="project" value="UniProtKB-KW"/>
</dbReference>
<feature type="domain" description="FAD-binding PCMH-type" evidence="4">
    <location>
        <begin position="190"/>
        <end position="367"/>
    </location>
</feature>
<feature type="chain" id="PRO_5040147398" description="FAD-binding PCMH-type domain-containing protein" evidence="3">
    <location>
        <begin position="23"/>
        <end position="656"/>
    </location>
</feature>
<evidence type="ECO:0000259" key="4">
    <source>
        <dbReference type="PROSITE" id="PS51387"/>
    </source>
</evidence>
<proteinExistence type="inferred from homology"/>
<comment type="caution">
    <text evidence="5">The sequence shown here is derived from an EMBL/GenBank/DDBJ whole genome shotgun (WGS) entry which is preliminary data.</text>
</comment>
<dbReference type="Proteomes" id="UP000758603">
    <property type="component" value="Unassembled WGS sequence"/>
</dbReference>
<keyword evidence="2" id="KW-0560">Oxidoreductase</keyword>
<evidence type="ECO:0000256" key="1">
    <source>
        <dbReference type="ARBA" id="ARBA00005466"/>
    </source>
</evidence>
<dbReference type="PANTHER" id="PTHR13878:SF91">
    <property type="entry name" value="FAD BINDING DOMAIN PROTEIN (AFU_ORTHOLOGUE AFUA_6G12070)-RELATED"/>
    <property type="match status" value="1"/>
</dbReference>
<feature type="signal peptide" evidence="3">
    <location>
        <begin position="1"/>
        <end position="22"/>
    </location>
</feature>
<dbReference type="InterPro" id="IPR016169">
    <property type="entry name" value="FAD-bd_PCMH_sub2"/>
</dbReference>
<dbReference type="InterPro" id="IPR036318">
    <property type="entry name" value="FAD-bd_PCMH-like_sf"/>
</dbReference>
<reference evidence="5" key="1">
    <citation type="journal article" date="2021" name="Nat. Commun.">
        <title>Genetic determinants of endophytism in the Arabidopsis root mycobiome.</title>
        <authorList>
            <person name="Mesny F."/>
            <person name="Miyauchi S."/>
            <person name="Thiergart T."/>
            <person name="Pickel B."/>
            <person name="Atanasova L."/>
            <person name="Karlsson M."/>
            <person name="Huettel B."/>
            <person name="Barry K.W."/>
            <person name="Haridas S."/>
            <person name="Chen C."/>
            <person name="Bauer D."/>
            <person name="Andreopoulos W."/>
            <person name="Pangilinan J."/>
            <person name="LaButti K."/>
            <person name="Riley R."/>
            <person name="Lipzen A."/>
            <person name="Clum A."/>
            <person name="Drula E."/>
            <person name="Henrissat B."/>
            <person name="Kohler A."/>
            <person name="Grigoriev I.V."/>
            <person name="Martin F.M."/>
            <person name="Hacquard S."/>
        </authorList>
    </citation>
    <scope>NUCLEOTIDE SEQUENCE</scope>
    <source>
        <strain evidence="5">MPI-SDFR-AT-0073</strain>
    </source>
</reference>
<accession>A0A9P8UF84</accession>
<dbReference type="InterPro" id="IPR006094">
    <property type="entry name" value="Oxid_FAD_bind_N"/>
</dbReference>
<sequence>MHCQGLCTALSLVAAATSLAYAEGVTNATVAAIGPAEEQVATDSSASGIDYFGFEATQLTDIVISNLSNSVQNITDADLFSFGNSDDVALQKRGSTSCKLHPSDRLWPSRIIWTLLNNVLGGRLIEAVPLSAVCYPDWDQYDEGQCEAVTANWNDPAYLAADPTAIDWPINEGVTCIPPSFARPNATCTDGGMPAYVVNVTNVAQIQLAVNFARNLNLRLNVKNSGHDFNAKSTGGGALSIWTHFLTDIEFLGEANKYGGPAFKIGSGVSTEQLFKAAEAHGLQVVGPLARTVGIAGGFFLGGGNSPLMPKYGMGADQILSMEVVLPDGRFVSVDEKSHPDLFFALRGAGPSTYGIVTSVVYRAWPKTPITRLTYTFSRGNVTADEFWEGMDSFHALAPAWTEAGIFTYWSVACTDTIDCTLSMAPQIAPGLSMEELKAINAPLFNNLSSIGVVVENLNYTTFDGYLAAYEDTWTTDSNTAGYWFFHTTSRIFPESNWKNAEKLAAQSAVLRGTAEAGGMVTIYYVKPPINSALNQSNAVLPAWRTGLAFAMSNVVYGANYTGEQIAEANRAAVKALQPWRDVSPGSGTYLNECDINEPDFQHALYGDNYAYLYMLKKKYDPWGLLYATQAVGSEDWYITGQIEYYPTQNGRLCPA</sequence>